<dbReference type="InterPro" id="IPR012347">
    <property type="entry name" value="Ferritin-like"/>
</dbReference>
<feature type="domain" description="DUF4142" evidence="3">
    <location>
        <begin position="58"/>
        <end position="192"/>
    </location>
</feature>
<dbReference type="PANTHER" id="PTHR38593:SF1">
    <property type="entry name" value="BLR2558 PROTEIN"/>
    <property type="match status" value="1"/>
</dbReference>
<protein>
    <submittedName>
        <fullName evidence="4">DUF4142 domain-containing protein</fullName>
    </submittedName>
</protein>
<keyword evidence="5" id="KW-1185">Reference proteome</keyword>
<dbReference type="Pfam" id="PF13628">
    <property type="entry name" value="DUF4142"/>
    <property type="match status" value="1"/>
</dbReference>
<dbReference type="PANTHER" id="PTHR38593">
    <property type="entry name" value="BLR2558 PROTEIN"/>
    <property type="match status" value="1"/>
</dbReference>
<feature type="transmembrane region" description="Helical" evidence="2">
    <location>
        <begin position="221"/>
        <end position="240"/>
    </location>
</feature>
<evidence type="ECO:0000313" key="4">
    <source>
        <dbReference type="EMBL" id="MDA3624703.1"/>
    </source>
</evidence>
<reference evidence="4 5" key="1">
    <citation type="submission" date="2022-11" db="EMBL/GenBank/DDBJ databases">
        <title>Draft genome sequence of Saccharopolyspora sp. WRP15-2 isolated from rhizosphere soils of wild rice in Thailand.</title>
        <authorList>
            <person name="Duangmal K."/>
            <person name="Kammanee S."/>
            <person name="Muangham S."/>
        </authorList>
    </citation>
    <scope>NUCLEOTIDE SEQUENCE [LARGE SCALE GENOMIC DNA]</scope>
    <source>
        <strain evidence="4 5">WRP15-2</strain>
    </source>
</reference>
<proteinExistence type="predicted"/>
<keyword evidence="2" id="KW-1133">Transmembrane helix</keyword>
<keyword evidence="2" id="KW-0812">Transmembrane</keyword>
<name>A0ABT4USL5_9PSEU</name>
<organism evidence="4 5">
    <name type="scientific">Saccharopolyspora oryzae</name>
    <dbReference type="NCBI Taxonomy" id="2997343"/>
    <lineage>
        <taxon>Bacteria</taxon>
        <taxon>Bacillati</taxon>
        <taxon>Actinomycetota</taxon>
        <taxon>Actinomycetes</taxon>
        <taxon>Pseudonocardiales</taxon>
        <taxon>Pseudonocardiaceae</taxon>
        <taxon>Saccharopolyspora</taxon>
    </lineage>
</organism>
<dbReference type="EMBL" id="JAQGLA010000004">
    <property type="protein sequence ID" value="MDA3624703.1"/>
    <property type="molecule type" value="Genomic_DNA"/>
</dbReference>
<evidence type="ECO:0000313" key="5">
    <source>
        <dbReference type="Proteomes" id="UP001210380"/>
    </source>
</evidence>
<sequence>MLTYLGDVIGMGKCAVAAVGGAVVMAVLAAPGVAAQAVPPSAGQVQSSGAVAAAMSDQDSSFLTKAEQVNLAEITIGELAVKKATTPQVRSLAQETLADHQDAKAKMEELASRKGVTLPTSPSAEQQSTGHELEKASGAAFDTAYLKAQVSGHEEAAAFTRSEIGSGGDADVQAFAKDFLPVVLKHLNHAQEASKAVEATPKGANTGTGGLAERIQSSTTGLGLLAGGLVIAAGAGVVLLRRRFG</sequence>
<dbReference type="Proteomes" id="UP001210380">
    <property type="component" value="Unassembled WGS sequence"/>
</dbReference>
<evidence type="ECO:0000256" key="1">
    <source>
        <dbReference type="SAM" id="MobiDB-lite"/>
    </source>
</evidence>
<accession>A0ABT4USL5</accession>
<comment type="caution">
    <text evidence="4">The sequence shown here is derived from an EMBL/GenBank/DDBJ whole genome shotgun (WGS) entry which is preliminary data.</text>
</comment>
<dbReference type="RefSeq" id="WP_270947270.1">
    <property type="nucleotide sequence ID" value="NZ_JAQGLA010000004.1"/>
</dbReference>
<keyword evidence="2" id="KW-0472">Membrane</keyword>
<gene>
    <name evidence="4" type="ORF">OU415_04580</name>
</gene>
<dbReference type="Gene3D" id="1.20.1260.10">
    <property type="match status" value="1"/>
</dbReference>
<evidence type="ECO:0000256" key="2">
    <source>
        <dbReference type="SAM" id="Phobius"/>
    </source>
</evidence>
<evidence type="ECO:0000259" key="3">
    <source>
        <dbReference type="Pfam" id="PF13628"/>
    </source>
</evidence>
<dbReference type="InterPro" id="IPR025419">
    <property type="entry name" value="DUF4142"/>
</dbReference>
<feature type="region of interest" description="Disordered" evidence="1">
    <location>
        <begin position="193"/>
        <end position="212"/>
    </location>
</feature>